<dbReference type="CDD" id="cd00088">
    <property type="entry name" value="HPT"/>
    <property type="match status" value="1"/>
</dbReference>
<dbReference type="Gene3D" id="1.20.120.160">
    <property type="entry name" value="HPT domain"/>
    <property type="match status" value="1"/>
</dbReference>
<dbReference type="SUPFAM" id="SSF47226">
    <property type="entry name" value="Histidine-containing phosphotransfer domain, HPT domain"/>
    <property type="match status" value="1"/>
</dbReference>
<evidence type="ECO:0000256" key="3">
    <source>
        <dbReference type="ARBA" id="ARBA00012438"/>
    </source>
</evidence>
<dbReference type="Gene3D" id="1.10.287.130">
    <property type="match status" value="1"/>
</dbReference>
<dbReference type="SMART" id="SM00387">
    <property type="entry name" value="HATPase_c"/>
    <property type="match status" value="1"/>
</dbReference>
<dbReference type="PROSITE" id="PS50110">
    <property type="entry name" value="RESPONSE_REGULATORY"/>
    <property type="match status" value="1"/>
</dbReference>
<evidence type="ECO:0000256" key="13">
    <source>
        <dbReference type="ARBA" id="ARBA00023012"/>
    </source>
</evidence>
<dbReference type="InterPro" id="IPR011006">
    <property type="entry name" value="CheY-like_superfamily"/>
</dbReference>
<evidence type="ECO:0000256" key="2">
    <source>
        <dbReference type="ARBA" id="ARBA00004429"/>
    </source>
</evidence>
<evidence type="ECO:0000313" key="24">
    <source>
        <dbReference type="Proteomes" id="UP000748067"/>
    </source>
</evidence>
<dbReference type="InterPro" id="IPR049870">
    <property type="entry name" value="BvgS-like_periplasmic1"/>
</dbReference>
<dbReference type="SUPFAM" id="SSF53850">
    <property type="entry name" value="Periplasmic binding protein-like II"/>
    <property type="match status" value="2"/>
</dbReference>
<comment type="catalytic activity">
    <reaction evidence="1">
        <text>ATP + protein L-histidine = ADP + protein N-phospho-L-histidine.</text>
        <dbReference type="EC" id="2.7.13.3"/>
    </reaction>
</comment>
<dbReference type="InterPro" id="IPR036890">
    <property type="entry name" value="HATPase_C_sf"/>
</dbReference>
<evidence type="ECO:0000313" key="22">
    <source>
        <dbReference type="EMBL" id="SDN56304.1"/>
    </source>
</evidence>
<dbReference type="EC" id="2.7.13.3" evidence="3"/>
<dbReference type="GO" id="GO:0005886">
    <property type="term" value="C:plasma membrane"/>
    <property type="evidence" value="ECO:0007669"/>
    <property type="project" value="UniProtKB-SubCell"/>
</dbReference>
<dbReference type="InterPro" id="IPR005467">
    <property type="entry name" value="His_kinase_dom"/>
</dbReference>
<dbReference type="GO" id="GO:0009927">
    <property type="term" value="F:histidine phosphotransfer kinase activity"/>
    <property type="evidence" value="ECO:0007669"/>
    <property type="project" value="TreeGrafter"/>
</dbReference>
<dbReference type="InterPro" id="IPR000014">
    <property type="entry name" value="PAS"/>
</dbReference>
<feature type="domain" description="Response regulatory" evidence="19">
    <location>
        <begin position="964"/>
        <end position="1083"/>
    </location>
</feature>
<evidence type="ECO:0000313" key="23">
    <source>
        <dbReference type="Proteomes" id="UP000182470"/>
    </source>
</evidence>
<dbReference type="CDD" id="cd00130">
    <property type="entry name" value="PAS"/>
    <property type="match status" value="1"/>
</dbReference>
<evidence type="ECO:0000256" key="14">
    <source>
        <dbReference type="ARBA" id="ARBA00023136"/>
    </source>
</evidence>
<sequence>MRNLIVLVSLLIFGSLFGLEASEIKYDSLVPLVRYSSISNDLEFSNKDKEWLKDKKNLRVGFSEPNNPPFDFSTNNREIEGLSVDYAVIVAERLSLEIETYRYKNRAEVLAALKSGFIDLVATSNSYEAEDPDLLLTDTYAHDIPVMVIRSDRKYAQLNSLDNLSVAMLYHYLPAHAVTDAYPHADLKLYPSAITAIAEVSLGQVDVFLGDSISASHLIRNNYFKNIEIFKPLPLKVNSYSYAAKKENRKLVDLVGAAIKSITTNDKNRIDQKWTKTLLPPEELLFTEGELIWMKRHPVVKVGFDKKNQPVTFYSSEGMFSGITADLLFQIGVRTGLQFESEGFDTKSELVSNLESQKVDLVSDFPMGGNLRSSGDMLTTRPYLSSPYVVVEKRLGLVQPKFDESFNGKVALIEDSEVVKNIRNYFPNVDIMLVDSDVDAVKLVESGEVDGAVTTLLNARYLITAGRINSLKISKVLPGNAGQFAFTMLSASKDLNAIMNKALLNIPPTEMEHLLDRWRGEIVIEDSRWRFYKKQFWQVLVGGLVLVVIFIIWITLLRKNIREREKAQRSLNDQLSFMDVLVNGTPHPIYVRDTETKLIACNSHYLHEVGLTREQALKRTISETFSPGFNTDEYLNDFNEVLIRGLPCIKDRTIMLSEYRMVHSWLLPYRSGDGYIDGVIGGWIDISERQSLFEKLIETQKKAEEANLAKSNFVATLSHELRGPINAVIGMLELASLKMNDESSVVYIKAASFAATQMLDLIGDTLDLSVIESGEIILQNKTVNLLELISSITNLYYELARKKGLHFNVHFNDTLLQLVSIDPSRFKQVITNIMSNAIKFTSLGGINVFIDVTDSSQIPGMINLVCIVEDTGIGISIQDQKKLFKPFSKSGRSIEGQYIGTGLGLHISKLICDAMNASLDLRSIEGQGTSVRLELVVLKVLDEFDVRPVTKKTIEAELAKVELKVMVVEDYPPNRFLLYKQLSLMGHYVEAYESAIDALDAFDQNNFHLIITDCNMPIMSGYELSVAIRSKEAEADLMPVIILGLTANAVPEERLKCISAGMNDCAYKPINISQLDRKIQMLVGEVRGTETVTSMKGRYFKSALEVTGGDTSVAYELLRILIRALQSELELIQSDRILNSELYEMTHRLKGAASIMGFSKLISICNEMTDLGNTGEEKKLTVLFSKLQQELHFLIYALNQIIAT</sequence>
<name>A0A1H0CEH5_9PSED</name>
<dbReference type="InterPro" id="IPR001638">
    <property type="entry name" value="Solute-binding_3/MltF_N"/>
</dbReference>
<evidence type="ECO:0000256" key="17">
    <source>
        <dbReference type="SAM" id="Phobius"/>
    </source>
</evidence>
<evidence type="ECO:0000259" key="20">
    <source>
        <dbReference type="PROSITE" id="PS50894"/>
    </source>
</evidence>
<feature type="domain" description="HPt" evidence="20">
    <location>
        <begin position="1103"/>
        <end position="1201"/>
    </location>
</feature>
<keyword evidence="5" id="KW-0997">Cell inner membrane</keyword>
<dbReference type="Pfam" id="PF00072">
    <property type="entry name" value="Response_reg"/>
    <property type="match status" value="1"/>
</dbReference>
<dbReference type="Gene3D" id="3.40.50.2300">
    <property type="match status" value="1"/>
</dbReference>
<dbReference type="InterPro" id="IPR001789">
    <property type="entry name" value="Sig_transdc_resp-reg_receiver"/>
</dbReference>
<evidence type="ECO:0000256" key="8">
    <source>
        <dbReference type="ARBA" id="ARBA00022692"/>
    </source>
</evidence>
<dbReference type="SMART" id="SM00448">
    <property type="entry name" value="REC"/>
    <property type="match status" value="1"/>
</dbReference>
<organism evidence="22 23">
    <name type="scientific">Pseudomonas antarctica</name>
    <dbReference type="NCBI Taxonomy" id="219572"/>
    <lineage>
        <taxon>Bacteria</taxon>
        <taxon>Pseudomonadati</taxon>
        <taxon>Pseudomonadota</taxon>
        <taxon>Gammaproteobacteria</taxon>
        <taxon>Pseudomonadales</taxon>
        <taxon>Pseudomonadaceae</taxon>
        <taxon>Pseudomonas</taxon>
    </lineage>
</organism>
<dbReference type="AlphaFoldDB" id="A0A1H0CEH5"/>
<keyword evidence="11" id="KW-0067">ATP-binding</keyword>
<evidence type="ECO:0000259" key="18">
    <source>
        <dbReference type="PROSITE" id="PS50109"/>
    </source>
</evidence>
<dbReference type="SMART" id="SM00388">
    <property type="entry name" value="HisKA"/>
    <property type="match status" value="1"/>
</dbReference>
<dbReference type="PANTHER" id="PTHR43047:SF72">
    <property type="entry name" value="OSMOSENSING HISTIDINE PROTEIN KINASE SLN1"/>
    <property type="match status" value="1"/>
</dbReference>
<evidence type="ECO:0000256" key="10">
    <source>
        <dbReference type="ARBA" id="ARBA00022777"/>
    </source>
</evidence>
<comment type="subcellular location">
    <subcellularLocation>
        <location evidence="2">Cell inner membrane</location>
        <topology evidence="2">Multi-pass membrane protein</topology>
    </subcellularLocation>
</comment>
<evidence type="ECO:0000256" key="6">
    <source>
        <dbReference type="ARBA" id="ARBA00022553"/>
    </source>
</evidence>
<dbReference type="OrthoDB" id="9797243at2"/>
<dbReference type="CDD" id="cd13705">
    <property type="entry name" value="PBP2_BvgS_D1"/>
    <property type="match status" value="1"/>
</dbReference>
<dbReference type="Gene3D" id="3.30.565.10">
    <property type="entry name" value="Histidine kinase-like ATPase, C-terminal domain"/>
    <property type="match status" value="1"/>
</dbReference>
<evidence type="ECO:0000256" key="16">
    <source>
        <dbReference type="PROSITE-ProRule" id="PRU00169"/>
    </source>
</evidence>
<keyword evidence="7 21" id="KW-0808">Transferase</keyword>
<keyword evidence="12 17" id="KW-1133">Transmembrane helix</keyword>
<keyword evidence="24" id="KW-1185">Reference proteome</keyword>
<dbReference type="InterPro" id="IPR003661">
    <property type="entry name" value="HisK_dim/P_dom"/>
</dbReference>
<feature type="modified residue" description="4-aspartylphosphate" evidence="16">
    <location>
        <position position="1013"/>
    </location>
</feature>
<reference evidence="21 24" key="1">
    <citation type="submission" date="2015-01" db="EMBL/GenBank/DDBJ databases">
        <title>Genome Sequence of Pseudomonas antarctica CMS 35.</title>
        <authorList>
            <person name="Voget S."/>
            <person name="Chow J."/>
            <person name="Daniel R."/>
            <person name="Streit W."/>
        </authorList>
    </citation>
    <scope>NUCLEOTIDE SEQUENCE [LARGE SCALE GENOMIC DNA]</scope>
    <source>
        <strain evidence="21 24">CMS 35</strain>
    </source>
</reference>
<dbReference type="InterPro" id="IPR036097">
    <property type="entry name" value="HisK_dim/P_sf"/>
</dbReference>
<dbReference type="Proteomes" id="UP000182470">
    <property type="component" value="Chromosome I"/>
</dbReference>
<evidence type="ECO:0000256" key="11">
    <source>
        <dbReference type="ARBA" id="ARBA00022840"/>
    </source>
</evidence>
<feature type="modified residue" description="Phosphohistidine" evidence="15">
    <location>
        <position position="1147"/>
    </location>
</feature>
<dbReference type="Gene3D" id="3.40.190.10">
    <property type="entry name" value="Periplasmic binding protein-like II"/>
    <property type="match status" value="4"/>
</dbReference>
<dbReference type="Pfam" id="PF02518">
    <property type="entry name" value="HATPase_c"/>
    <property type="match status" value="1"/>
</dbReference>
<dbReference type="SMART" id="SM00062">
    <property type="entry name" value="PBPb"/>
    <property type="match status" value="2"/>
</dbReference>
<keyword evidence="8 17" id="KW-0812">Transmembrane</keyword>
<evidence type="ECO:0000256" key="15">
    <source>
        <dbReference type="PROSITE-ProRule" id="PRU00110"/>
    </source>
</evidence>
<protein>
    <recommendedName>
        <fullName evidence="3">histidine kinase</fullName>
        <ecNumber evidence="3">2.7.13.3</ecNumber>
    </recommendedName>
</protein>
<dbReference type="SUPFAM" id="SSF47384">
    <property type="entry name" value="Homodimeric domain of signal transducing histidine kinase"/>
    <property type="match status" value="1"/>
</dbReference>
<dbReference type="SUPFAM" id="SSF55874">
    <property type="entry name" value="ATPase domain of HSP90 chaperone/DNA topoisomerase II/histidine kinase"/>
    <property type="match status" value="1"/>
</dbReference>
<gene>
    <name evidence="21" type="primary">bvgS_2</name>
    <name evidence="21" type="ORF">PSAN_51510</name>
    <name evidence="22" type="ORF">SAMN04490179_4824</name>
</gene>
<dbReference type="CDD" id="cd00082">
    <property type="entry name" value="HisKA"/>
    <property type="match status" value="1"/>
</dbReference>
<dbReference type="InterPro" id="IPR004358">
    <property type="entry name" value="Sig_transdc_His_kin-like_C"/>
</dbReference>
<dbReference type="PROSITE" id="PS50109">
    <property type="entry name" value="HIS_KIN"/>
    <property type="match status" value="1"/>
</dbReference>
<evidence type="ECO:0000256" key="1">
    <source>
        <dbReference type="ARBA" id="ARBA00000085"/>
    </source>
</evidence>
<dbReference type="Pfam" id="PF00497">
    <property type="entry name" value="SBP_bac_3"/>
    <property type="match status" value="2"/>
</dbReference>
<dbReference type="PRINTS" id="PR00344">
    <property type="entry name" value="BCTRLSENSOR"/>
</dbReference>
<evidence type="ECO:0000259" key="19">
    <source>
        <dbReference type="PROSITE" id="PS50110"/>
    </source>
</evidence>
<proteinExistence type="predicted"/>
<keyword evidence="9" id="KW-0732">Signal</keyword>
<keyword evidence="11" id="KW-0547">Nucleotide-binding</keyword>
<dbReference type="SUPFAM" id="SSF55785">
    <property type="entry name" value="PYP-like sensor domain (PAS domain)"/>
    <property type="match status" value="1"/>
</dbReference>
<dbReference type="InterPro" id="IPR003594">
    <property type="entry name" value="HATPase_dom"/>
</dbReference>
<dbReference type="PANTHER" id="PTHR43047">
    <property type="entry name" value="TWO-COMPONENT HISTIDINE PROTEIN KINASE"/>
    <property type="match status" value="1"/>
</dbReference>
<dbReference type="SUPFAM" id="SSF52172">
    <property type="entry name" value="CheY-like"/>
    <property type="match status" value="1"/>
</dbReference>
<evidence type="ECO:0000256" key="5">
    <source>
        <dbReference type="ARBA" id="ARBA00022519"/>
    </source>
</evidence>
<evidence type="ECO:0000256" key="4">
    <source>
        <dbReference type="ARBA" id="ARBA00022475"/>
    </source>
</evidence>
<dbReference type="GO" id="GO:0000155">
    <property type="term" value="F:phosphorelay sensor kinase activity"/>
    <property type="evidence" value="ECO:0007669"/>
    <property type="project" value="InterPro"/>
</dbReference>
<dbReference type="InterPro" id="IPR035965">
    <property type="entry name" value="PAS-like_dom_sf"/>
</dbReference>
<keyword evidence="10 22" id="KW-0418">Kinase</keyword>
<feature type="domain" description="Histidine kinase" evidence="18">
    <location>
        <begin position="716"/>
        <end position="939"/>
    </location>
</feature>
<evidence type="ECO:0000313" key="21">
    <source>
        <dbReference type="EMBL" id="KAF2405930.1"/>
    </source>
</evidence>
<keyword evidence="6 16" id="KW-0597">Phosphoprotein</keyword>
<reference evidence="22 23" key="2">
    <citation type="submission" date="2016-10" db="EMBL/GenBank/DDBJ databases">
        <authorList>
            <person name="de Groot N.N."/>
        </authorList>
    </citation>
    <scope>NUCLEOTIDE SEQUENCE [LARGE SCALE GENOMIC DNA]</scope>
    <source>
        <strain evidence="22 23">BS2772</strain>
    </source>
</reference>
<dbReference type="PROSITE" id="PS50894">
    <property type="entry name" value="HPT"/>
    <property type="match status" value="1"/>
</dbReference>
<dbReference type="CDD" id="cd17546">
    <property type="entry name" value="REC_hyHK_CKI1_RcsC-like"/>
    <property type="match status" value="1"/>
</dbReference>
<dbReference type="EMBL" id="JXDI01000004">
    <property type="protein sequence ID" value="KAF2405930.1"/>
    <property type="molecule type" value="Genomic_DNA"/>
</dbReference>
<accession>A0A1H0CEH5</accession>
<dbReference type="EMBL" id="LT629704">
    <property type="protein sequence ID" value="SDN56304.1"/>
    <property type="molecule type" value="Genomic_DNA"/>
</dbReference>
<keyword evidence="14 17" id="KW-0472">Membrane</keyword>
<dbReference type="Gene3D" id="3.30.450.20">
    <property type="entry name" value="PAS domain"/>
    <property type="match status" value="1"/>
</dbReference>
<evidence type="ECO:0000256" key="12">
    <source>
        <dbReference type="ARBA" id="ARBA00022989"/>
    </source>
</evidence>
<dbReference type="SMART" id="SM00073">
    <property type="entry name" value="HPT"/>
    <property type="match status" value="1"/>
</dbReference>
<keyword evidence="13" id="KW-0902">Two-component regulatory system</keyword>
<evidence type="ECO:0000256" key="7">
    <source>
        <dbReference type="ARBA" id="ARBA00022679"/>
    </source>
</evidence>
<dbReference type="Pfam" id="PF00512">
    <property type="entry name" value="HisKA"/>
    <property type="match status" value="1"/>
</dbReference>
<feature type="transmembrane region" description="Helical" evidence="17">
    <location>
        <begin position="536"/>
        <end position="556"/>
    </location>
</feature>
<keyword evidence="4" id="KW-1003">Cell membrane</keyword>
<dbReference type="RefSeq" id="WP_083359314.1">
    <property type="nucleotide sequence ID" value="NZ_JXDI01000004.1"/>
</dbReference>
<dbReference type="InterPro" id="IPR036641">
    <property type="entry name" value="HPT_dom_sf"/>
</dbReference>
<dbReference type="InterPro" id="IPR008207">
    <property type="entry name" value="Sig_transdc_His_kin_Hpt_dom"/>
</dbReference>
<dbReference type="Proteomes" id="UP000748067">
    <property type="component" value="Unassembled WGS sequence"/>
</dbReference>
<evidence type="ECO:0000256" key="9">
    <source>
        <dbReference type="ARBA" id="ARBA00022729"/>
    </source>
</evidence>